<evidence type="ECO:0000313" key="3">
    <source>
        <dbReference type="Proteomes" id="UP000807469"/>
    </source>
</evidence>
<feature type="signal peptide" evidence="1">
    <location>
        <begin position="1"/>
        <end position="26"/>
    </location>
</feature>
<reference evidence="2" key="1">
    <citation type="submission" date="2020-11" db="EMBL/GenBank/DDBJ databases">
        <authorList>
            <consortium name="DOE Joint Genome Institute"/>
            <person name="Ahrendt S."/>
            <person name="Riley R."/>
            <person name="Andreopoulos W."/>
            <person name="Labutti K."/>
            <person name="Pangilinan J."/>
            <person name="Ruiz-Duenas F.J."/>
            <person name="Barrasa J.M."/>
            <person name="Sanchez-Garcia M."/>
            <person name="Camarero S."/>
            <person name="Miyauchi S."/>
            <person name="Serrano A."/>
            <person name="Linde D."/>
            <person name="Babiker R."/>
            <person name="Drula E."/>
            <person name="Ayuso-Fernandez I."/>
            <person name="Pacheco R."/>
            <person name="Padilla G."/>
            <person name="Ferreira P."/>
            <person name="Barriuso J."/>
            <person name="Kellner H."/>
            <person name="Castanera R."/>
            <person name="Alfaro M."/>
            <person name="Ramirez L."/>
            <person name="Pisabarro A.G."/>
            <person name="Kuo A."/>
            <person name="Tritt A."/>
            <person name="Lipzen A."/>
            <person name="He G."/>
            <person name="Yan M."/>
            <person name="Ng V."/>
            <person name="Cullen D."/>
            <person name="Martin F."/>
            <person name="Rosso M.-N."/>
            <person name="Henrissat B."/>
            <person name="Hibbett D."/>
            <person name="Martinez A.T."/>
            <person name="Grigoriev I.V."/>
        </authorList>
    </citation>
    <scope>NUCLEOTIDE SEQUENCE</scope>
    <source>
        <strain evidence="2">CIRM-BRFM 674</strain>
    </source>
</reference>
<evidence type="ECO:0000313" key="2">
    <source>
        <dbReference type="EMBL" id="KAF9477222.1"/>
    </source>
</evidence>
<keyword evidence="1" id="KW-0732">Signal</keyword>
<keyword evidence="3" id="KW-1185">Reference proteome</keyword>
<dbReference type="Proteomes" id="UP000807469">
    <property type="component" value="Unassembled WGS sequence"/>
</dbReference>
<dbReference type="EMBL" id="MU155268">
    <property type="protein sequence ID" value="KAF9477222.1"/>
    <property type="molecule type" value="Genomic_DNA"/>
</dbReference>
<protein>
    <submittedName>
        <fullName evidence="2">Uncharacterized protein</fullName>
    </submittedName>
</protein>
<organism evidence="2 3">
    <name type="scientific">Pholiota conissans</name>
    <dbReference type="NCBI Taxonomy" id="109636"/>
    <lineage>
        <taxon>Eukaryota</taxon>
        <taxon>Fungi</taxon>
        <taxon>Dikarya</taxon>
        <taxon>Basidiomycota</taxon>
        <taxon>Agaricomycotina</taxon>
        <taxon>Agaricomycetes</taxon>
        <taxon>Agaricomycetidae</taxon>
        <taxon>Agaricales</taxon>
        <taxon>Agaricineae</taxon>
        <taxon>Strophariaceae</taxon>
        <taxon>Pholiota</taxon>
    </lineage>
</organism>
<proteinExistence type="predicted"/>
<name>A0A9P5YWY7_9AGAR</name>
<dbReference type="AlphaFoldDB" id="A0A9P5YWY7"/>
<comment type="caution">
    <text evidence="2">The sequence shown here is derived from an EMBL/GenBank/DDBJ whole genome shotgun (WGS) entry which is preliminary data.</text>
</comment>
<sequence length="170" mass="17345">MVSVTRFLVGCAAGAISLAVRVQADATIFLPVPTDPVTLHTQVSVLGASPIATISSNGATEYVLTELITAVAFGTTTVTFAPTVTSFATIEEGASTYHASFGQTVTIDGQALAVDQDLSCGPTSGGDDWTCIDEFIDSMQGAGPTTFTITTVARPSAAFTVTEPTNSSAD</sequence>
<gene>
    <name evidence="2" type="ORF">BDN70DRAFT_881441</name>
</gene>
<evidence type="ECO:0000256" key="1">
    <source>
        <dbReference type="SAM" id="SignalP"/>
    </source>
</evidence>
<feature type="chain" id="PRO_5040368375" evidence="1">
    <location>
        <begin position="27"/>
        <end position="170"/>
    </location>
</feature>
<accession>A0A9P5YWY7</accession>